<dbReference type="Gene3D" id="3.40.50.1820">
    <property type="entry name" value="alpha/beta hydrolase"/>
    <property type="match status" value="2"/>
</dbReference>
<dbReference type="InterPro" id="IPR029058">
    <property type="entry name" value="AB_hydrolase_fold"/>
</dbReference>
<accession>A0A3M6UT35</accession>
<evidence type="ECO:0000256" key="2">
    <source>
        <dbReference type="ARBA" id="ARBA00022801"/>
    </source>
</evidence>
<dbReference type="FunFam" id="3.40.50.1820:FF:000021">
    <property type="entry name" value="Lipase"/>
    <property type="match status" value="1"/>
</dbReference>
<dbReference type="STRING" id="46731.A0A3M6UT35"/>
<evidence type="ECO:0000259" key="6">
    <source>
        <dbReference type="Pfam" id="PF04083"/>
    </source>
</evidence>
<keyword evidence="4" id="KW-0443">Lipid metabolism</keyword>
<dbReference type="InterPro" id="IPR006693">
    <property type="entry name" value="AB_hydrolase_lipase"/>
</dbReference>
<name>A0A3M6UT35_POCDA</name>
<dbReference type="PANTHER" id="PTHR11005">
    <property type="entry name" value="LYSOSOMAL ACID LIPASE-RELATED"/>
    <property type="match status" value="1"/>
</dbReference>
<keyword evidence="8" id="KW-1185">Reference proteome</keyword>
<dbReference type="EMBL" id="RCHS01000794">
    <property type="protein sequence ID" value="RMX56805.1"/>
    <property type="molecule type" value="Genomic_DNA"/>
</dbReference>
<reference evidence="7 8" key="1">
    <citation type="journal article" date="2018" name="Sci. Rep.">
        <title>Comparative analysis of the Pocillopora damicornis genome highlights role of immune system in coral evolution.</title>
        <authorList>
            <person name="Cunning R."/>
            <person name="Bay R.A."/>
            <person name="Gillette P."/>
            <person name="Baker A.C."/>
            <person name="Traylor-Knowles N."/>
        </authorList>
    </citation>
    <scope>NUCLEOTIDE SEQUENCE [LARGE SCALE GENOMIC DNA]</scope>
    <source>
        <strain evidence="7">RSMAS</strain>
        <tissue evidence="7">Whole animal</tissue>
    </source>
</reference>
<dbReference type="GO" id="GO:0016787">
    <property type="term" value="F:hydrolase activity"/>
    <property type="evidence" value="ECO:0007669"/>
    <property type="project" value="UniProtKB-KW"/>
</dbReference>
<keyword evidence="2" id="KW-0378">Hydrolase</keyword>
<evidence type="ECO:0000256" key="4">
    <source>
        <dbReference type="ARBA" id="ARBA00023098"/>
    </source>
</evidence>
<sequence>MLKHALEVSGQHQLFYIGHSQGTLVGFTSFSSNPELAKKVKLFMALAPIYQLDHTAAILRDLAFTLDPIEELLRPLGEIEFLPGRLLQKLIDIGFCGGKWSEQACYDLGEYIFGFDDSNNNMSRVPVYLSNWPAGTSLKNIIHLGQDSPPVYDVSKMITPTAFFYAGQDSLSNATDVEALIPKISNLVLTQFLPRWNHVDFVFGEDAAKVLYSKLVKILHDLSFRPQSSSFVWLLSCNNRNLSTMAVRIMTIFILLISVLFPLLICAPLETQENDVEDSDLYRTANELIMDRGYPVENHFVTTQDGFILNMQRIPHGWNKTQSPSPKPVVFLQHGLTMDSTNWILNGRSESLAYILADRGFDVWLGNIRGNRYSQKHIKLDPSDEEFWDWSWQEMAKYDLPAMINRALNVSGQAQLFYVGHSQGTLIGFTGFSSNPQLASKVKMFFALAPVYTVGYVSEIIRTAAYALYPVLHVYQSYHSEKMLTNNLVHMLTEKSVCGGEFSEKICYDVGEELFGFDSANINMMVLSKKCAKYDYGFFSNYRTYGQTPTALFSGSNDKLASPTDVRLLKDRITNLKYFKEIQGWNHADFLFGNNAPELLYSKLINMMETDLTLGTELAEFELFDEN</sequence>
<evidence type="ECO:0000256" key="3">
    <source>
        <dbReference type="ARBA" id="ARBA00022963"/>
    </source>
</evidence>
<organism evidence="7 8">
    <name type="scientific">Pocillopora damicornis</name>
    <name type="common">Cauliflower coral</name>
    <name type="synonym">Millepora damicornis</name>
    <dbReference type="NCBI Taxonomy" id="46731"/>
    <lineage>
        <taxon>Eukaryota</taxon>
        <taxon>Metazoa</taxon>
        <taxon>Cnidaria</taxon>
        <taxon>Anthozoa</taxon>
        <taxon>Hexacorallia</taxon>
        <taxon>Scleractinia</taxon>
        <taxon>Astrocoeniina</taxon>
        <taxon>Pocilloporidae</taxon>
        <taxon>Pocillopora</taxon>
    </lineage>
</organism>
<feature type="domain" description="Partial AB-hydrolase lipase" evidence="6">
    <location>
        <begin position="286"/>
        <end position="347"/>
    </location>
</feature>
<keyword evidence="3" id="KW-0442">Lipid degradation</keyword>
<dbReference type="Proteomes" id="UP000275408">
    <property type="component" value="Unassembled WGS sequence"/>
</dbReference>
<dbReference type="SUPFAM" id="SSF53474">
    <property type="entry name" value="alpha/beta-Hydrolases"/>
    <property type="match status" value="2"/>
</dbReference>
<keyword evidence="5" id="KW-0325">Glycoprotein</keyword>
<gene>
    <name evidence="7" type="ORF">pdam_00009926</name>
</gene>
<dbReference type="Pfam" id="PF04083">
    <property type="entry name" value="Abhydro_lipase"/>
    <property type="match status" value="1"/>
</dbReference>
<evidence type="ECO:0000256" key="5">
    <source>
        <dbReference type="ARBA" id="ARBA00023180"/>
    </source>
</evidence>
<protein>
    <recommendedName>
        <fullName evidence="6">Partial AB-hydrolase lipase domain-containing protein</fullName>
    </recommendedName>
</protein>
<dbReference type="GO" id="GO:0016042">
    <property type="term" value="P:lipid catabolic process"/>
    <property type="evidence" value="ECO:0007669"/>
    <property type="project" value="UniProtKB-KW"/>
</dbReference>
<comment type="caution">
    <text evidence="7">The sequence shown here is derived from an EMBL/GenBank/DDBJ whole genome shotgun (WGS) entry which is preliminary data.</text>
</comment>
<evidence type="ECO:0000313" key="7">
    <source>
        <dbReference type="EMBL" id="RMX56805.1"/>
    </source>
</evidence>
<dbReference type="OrthoDB" id="9974421at2759"/>
<evidence type="ECO:0000256" key="1">
    <source>
        <dbReference type="ARBA" id="ARBA00022729"/>
    </source>
</evidence>
<proteinExistence type="predicted"/>
<keyword evidence="1" id="KW-0732">Signal</keyword>
<evidence type="ECO:0000313" key="8">
    <source>
        <dbReference type="Proteomes" id="UP000275408"/>
    </source>
</evidence>
<dbReference type="AlphaFoldDB" id="A0A3M6UT35"/>